<dbReference type="EMBL" id="MN740593">
    <property type="protein sequence ID" value="QHS77615.1"/>
    <property type="molecule type" value="Genomic_DNA"/>
</dbReference>
<organism evidence="1">
    <name type="scientific">viral metagenome</name>
    <dbReference type="NCBI Taxonomy" id="1070528"/>
    <lineage>
        <taxon>unclassified sequences</taxon>
        <taxon>metagenomes</taxon>
        <taxon>organismal metagenomes</taxon>
    </lineage>
</organism>
<accession>A0A6C0ADZ6</accession>
<evidence type="ECO:0000313" key="1">
    <source>
        <dbReference type="EMBL" id="QHS77615.1"/>
    </source>
</evidence>
<proteinExistence type="predicted"/>
<reference evidence="1" key="1">
    <citation type="journal article" date="2020" name="Nature">
        <title>Giant virus diversity and host interactions through global metagenomics.</title>
        <authorList>
            <person name="Schulz F."/>
            <person name="Roux S."/>
            <person name="Paez-Espino D."/>
            <person name="Jungbluth S."/>
            <person name="Walsh D.A."/>
            <person name="Denef V.J."/>
            <person name="McMahon K.D."/>
            <person name="Konstantinidis K.T."/>
            <person name="Eloe-Fadrosh E.A."/>
            <person name="Kyrpides N.C."/>
            <person name="Woyke T."/>
        </authorList>
    </citation>
    <scope>NUCLEOTIDE SEQUENCE</scope>
    <source>
        <strain evidence="1">GVMAG-S-1021933-23</strain>
    </source>
</reference>
<protein>
    <submittedName>
        <fullName evidence="1">Uncharacterized protein</fullName>
    </submittedName>
</protein>
<sequence length="32" mass="3850">MSFKFKGICRYWNGDIYGGEFNNLEKDGKRYI</sequence>
<name>A0A6C0ADZ6_9ZZZZ</name>
<dbReference type="AlphaFoldDB" id="A0A6C0ADZ6"/>